<feature type="domain" description="FAD-binding FR-type" evidence="15">
    <location>
        <begin position="793"/>
        <end position="1042"/>
    </location>
</feature>
<dbReference type="GO" id="GO:0003958">
    <property type="term" value="F:NADPH-hemoprotein reductase activity"/>
    <property type="evidence" value="ECO:0007669"/>
    <property type="project" value="UniProtKB-EC"/>
</dbReference>
<evidence type="ECO:0000256" key="7">
    <source>
        <dbReference type="ARBA" id="ARBA00022723"/>
    </source>
</evidence>
<dbReference type="InterPro" id="IPR039261">
    <property type="entry name" value="FNR_nucleotide-bd"/>
</dbReference>
<dbReference type="GO" id="GO:0004497">
    <property type="term" value="F:monooxygenase activity"/>
    <property type="evidence" value="ECO:0007669"/>
    <property type="project" value="InterPro"/>
</dbReference>
<evidence type="ECO:0000256" key="12">
    <source>
        <dbReference type="ARBA" id="ARBA00023797"/>
    </source>
</evidence>
<dbReference type="Pfam" id="PF00067">
    <property type="entry name" value="p450"/>
    <property type="match status" value="1"/>
</dbReference>
<evidence type="ECO:0000256" key="1">
    <source>
        <dbReference type="ARBA" id="ARBA00001917"/>
    </source>
</evidence>
<keyword evidence="7" id="KW-0479">Metal-binding</keyword>
<evidence type="ECO:0000256" key="4">
    <source>
        <dbReference type="ARBA" id="ARBA00022448"/>
    </source>
</evidence>
<dbReference type="PROSITE" id="PS51384">
    <property type="entry name" value="FAD_FR"/>
    <property type="match status" value="1"/>
</dbReference>
<dbReference type="Gene3D" id="3.40.50.80">
    <property type="entry name" value="Nucleotide-binding domain of ferredoxin-NADP reductase (FNR) module"/>
    <property type="match status" value="1"/>
</dbReference>
<comment type="similarity">
    <text evidence="3">In the N-terminal section; belongs to the cytochrome P450 family.</text>
</comment>
<dbReference type="PRINTS" id="PR00369">
    <property type="entry name" value="FLAVODOXIN"/>
</dbReference>
<dbReference type="SUPFAM" id="SSF48264">
    <property type="entry name" value="Cytochrome P450"/>
    <property type="match status" value="1"/>
</dbReference>
<dbReference type="EMBL" id="JAANIT010001215">
    <property type="protein sequence ID" value="KAG1541562.1"/>
    <property type="molecule type" value="Genomic_DNA"/>
</dbReference>
<dbReference type="InterPro" id="IPR017927">
    <property type="entry name" value="FAD-bd_FR_type"/>
</dbReference>
<keyword evidence="10" id="KW-0560">Oxidoreductase</keyword>
<dbReference type="Pfam" id="PF00667">
    <property type="entry name" value="FAD_binding_1"/>
    <property type="match status" value="1"/>
</dbReference>
<evidence type="ECO:0000256" key="13">
    <source>
        <dbReference type="ARBA" id="ARBA00049342"/>
    </source>
</evidence>
<keyword evidence="4" id="KW-0813">Transport</keyword>
<dbReference type="InterPro" id="IPR001128">
    <property type="entry name" value="Cyt_P450"/>
</dbReference>
<dbReference type="OMA" id="HSMMLDI"/>
<dbReference type="InterPro" id="IPR029039">
    <property type="entry name" value="Flavoprotein-like_sf"/>
</dbReference>
<sequence>MSTENLTTLIVALKNATNIEKEGCIIQFGNGANLDTIRALAAEKLNITDGYANIRLLNSKGELFDGIDKVRNQQIVYVDTKTKIQETIPGPMKLPFVGNLYDMVPNLIEGWIRQFEKYGPVVEISLLGKILVGTNSPAVAEVFARESEYFTKKITKSGLGEVKEFAGQGLFTTDTDEMDWQLAHKLLMPAFSPRAIKAYQVEMAIIAQQTVKVFEQFKPHEPVEIIEWTTNLTFETIGRIGFGYNFNLLVGRGQEQNPFIEAMGYCLSLALKRMQQAQFVKQLPIEANRRFDRSVRLMHEIVENVIRERKESPDATNKEKDLLGYMLNARDEHNLGLSDDNIRDQVVTFLIAGHDTTANTLAWALYELAKHPEVQAKVLQEIADNHITHEKAPTPEQISNLKYMHQVFKEVLRKYPPVRNLSKYCKKDCILPGGYKIKAGTPCTVQVYAMHHNKDVYPDPERFDPDRWIPEEEQKRSRFAWLPFSTGPRACIGMAFALQEAKTVLSMLLHRFDFRHDGPNVRWDPKMATTKPLDLFMTIHPRENFPEPNGKAASKKSATMTERDGKQTAMPVISDNIGTKVELPPITFLYGTQTGTAQDYATILSEQARSFGFTQVTLCEMDRWNVLADGKFISNDDDDKKLDKQLVVICTATYNGQPPDNAENFDKFLDKKMRETDHENIFTGLSYAVFGLGNKNWRTYQRFPNKINQCLSEFGAERFFTSGEGDSDKDMDATFNDWCARFWSHLLGTYGIAASESNSVVPSAAAAKESIVKVKFIQPSNKEAWEKAANDFYGSPNAVILANKELQKDGSPRSTRHIEIDISKLLGVGEQGHLYHAGDHLEVMPENSKVIVEAIALKFGWVLDSVFEIDQETLLNVSPRSVASNVKGPCTIRNMLTYYADVTSPPSRAVLGYFATQLKLTAPETASEFEKLIMPDSNNQDQYPNFIKQHRTLLDLISAYPQVNRLDLGQFLAAVPVIQPRRYSIACSPLVYPQHAHLTVGVVDDVINDRHYPGLCSSFLKGAYDLSIRATLKSCKNTFSLPQDPSTPLIMISAGTGLAPFRGFLQERKAQIDILGQDKVASSVLFFGCRRADQDYIYEEELEAYSKNGVLSKLYAVFSRNLEKSPIKYVQHQILANAAQVWNMLYPTDNNTKPAAVYICGSGAMSRDVRRTFYNLAVSFGVAATEEEAEALILKLIDEKRYNEDVWG</sequence>
<evidence type="ECO:0000256" key="8">
    <source>
        <dbReference type="ARBA" id="ARBA00022827"/>
    </source>
</evidence>
<evidence type="ECO:0000313" key="16">
    <source>
        <dbReference type="EMBL" id="KAG1541562.1"/>
    </source>
</evidence>
<feature type="domain" description="Flavodoxin-like" evidence="14">
    <location>
        <begin position="586"/>
        <end position="743"/>
    </location>
</feature>
<gene>
    <name evidence="16" type="ORF">G6F51_007817</name>
</gene>
<dbReference type="PROSITE" id="PS50902">
    <property type="entry name" value="FLAVODOXIN_LIKE"/>
    <property type="match status" value="1"/>
</dbReference>
<comment type="cofactor">
    <cofactor evidence="1">
        <name>FMN</name>
        <dbReference type="ChEBI" id="CHEBI:58210"/>
    </cofactor>
</comment>
<dbReference type="SUPFAM" id="SSF52218">
    <property type="entry name" value="Flavoproteins"/>
    <property type="match status" value="1"/>
</dbReference>
<keyword evidence="5" id="KW-0285">Flavoprotein</keyword>
<dbReference type="InterPro" id="IPR017938">
    <property type="entry name" value="Riboflavin_synthase-like_b-brl"/>
</dbReference>
<evidence type="ECO:0000256" key="5">
    <source>
        <dbReference type="ARBA" id="ARBA00022630"/>
    </source>
</evidence>
<protein>
    <recommendedName>
        <fullName evidence="12">NADPH--hemoprotein reductase</fullName>
        <ecNumber evidence="12">1.6.2.4</ecNumber>
    </recommendedName>
</protein>
<evidence type="ECO:0000256" key="2">
    <source>
        <dbReference type="ARBA" id="ARBA00001974"/>
    </source>
</evidence>
<evidence type="ECO:0000256" key="9">
    <source>
        <dbReference type="ARBA" id="ARBA00022857"/>
    </source>
</evidence>
<dbReference type="AlphaFoldDB" id="A0A9P6Y7Z2"/>
<dbReference type="InterPro" id="IPR017972">
    <property type="entry name" value="Cyt_P450_CS"/>
</dbReference>
<dbReference type="Gene3D" id="1.20.990.10">
    <property type="entry name" value="NADPH-cytochrome p450 Reductase, Chain A, domain 3"/>
    <property type="match status" value="1"/>
</dbReference>
<reference evidence="16" key="1">
    <citation type="journal article" date="2020" name="Microb. Genom.">
        <title>Genetic diversity of clinical and environmental Mucorales isolates obtained from an investigation of mucormycosis cases among solid organ transplant recipients.</title>
        <authorList>
            <person name="Nguyen M.H."/>
            <person name="Kaul D."/>
            <person name="Muto C."/>
            <person name="Cheng S.J."/>
            <person name="Richter R.A."/>
            <person name="Bruno V.M."/>
            <person name="Liu G."/>
            <person name="Beyhan S."/>
            <person name="Sundermann A.J."/>
            <person name="Mounaud S."/>
            <person name="Pasculle A.W."/>
            <person name="Nierman W.C."/>
            <person name="Driscoll E."/>
            <person name="Cumbie R."/>
            <person name="Clancy C.J."/>
            <person name="Dupont C.L."/>
        </authorList>
    </citation>
    <scope>NUCLEOTIDE SEQUENCE</scope>
    <source>
        <strain evidence="16">GL16</strain>
    </source>
</reference>
<dbReference type="InterPro" id="IPR036396">
    <property type="entry name" value="Cyt_P450_sf"/>
</dbReference>
<accession>A0A9P6Y7Z2</accession>
<dbReference type="PANTHER" id="PTHR19384:SF17">
    <property type="entry name" value="NADPH--CYTOCHROME P450 REDUCTASE"/>
    <property type="match status" value="1"/>
</dbReference>
<dbReference type="OrthoDB" id="1470350at2759"/>
<evidence type="ECO:0000256" key="3">
    <source>
        <dbReference type="ARBA" id="ARBA00010018"/>
    </source>
</evidence>
<dbReference type="InterPro" id="IPR001433">
    <property type="entry name" value="OxRdtase_FAD/NAD-bd"/>
</dbReference>
<keyword evidence="6" id="KW-0288">FMN</keyword>
<dbReference type="EC" id="1.6.2.4" evidence="12"/>
<dbReference type="Gene3D" id="3.40.50.360">
    <property type="match status" value="1"/>
</dbReference>
<dbReference type="Gene3D" id="2.40.30.10">
    <property type="entry name" value="Translation factors"/>
    <property type="match status" value="1"/>
</dbReference>
<keyword evidence="11" id="KW-0408">Iron</keyword>
<dbReference type="Proteomes" id="UP000717996">
    <property type="component" value="Unassembled WGS sequence"/>
</dbReference>
<dbReference type="GO" id="GO:0050660">
    <property type="term" value="F:flavin adenine dinucleotide binding"/>
    <property type="evidence" value="ECO:0007669"/>
    <property type="project" value="TreeGrafter"/>
</dbReference>
<dbReference type="GO" id="GO:0005829">
    <property type="term" value="C:cytosol"/>
    <property type="evidence" value="ECO:0007669"/>
    <property type="project" value="TreeGrafter"/>
</dbReference>
<evidence type="ECO:0000256" key="10">
    <source>
        <dbReference type="ARBA" id="ARBA00023002"/>
    </source>
</evidence>
<comment type="caution">
    <text evidence="16">The sequence shown here is derived from an EMBL/GenBank/DDBJ whole genome shotgun (WGS) entry which is preliminary data.</text>
</comment>
<evidence type="ECO:0000259" key="14">
    <source>
        <dbReference type="PROSITE" id="PS50902"/>
    </source>
</evidence>
<dbReference type="GO" id="GO:0005506">
    <property type="term" value="F:iron ion binding"/>
    <property type="evidence" value="ECO:0007669"/>
    <property type="project" value="InterPro"/>
</dbReference>
<keyword evidence="9" id="KW-0521">NADP</keyword>
<comment type="cofactor">
    <cofactor evidence="2">
        <name>FAD</name>
        <dbReference type="ChEBI" id="CHEBI:57692"/>
    </cofactor>
</comment>
<dbReference type="PRINTS" id="PR00371">
    <property type="entry name" value="FPNCR"/>
</dbReference>
<dbReference type="GO" id="GO:0010181">
    <property type="term" value="F:FMN binding"/>
    <property type="evidence" value="ECO:0007669"/>
    <property type="project" value="InterPro"/>
</dbReference>
<dbReference type="PANTHER" id="PTHR19384">
    <property type="entry name" value="NITRIC OXIDE SYNTHASE-RELATED"/>
    <property type="match status" value="1"/>
</dbReference>
<dbReference type="Gene3D" id="1.10.630.10">
    <property type="entry name" value="Cytochrome P450"/>
    <property type="match status" value="1"/>
</dbReference>
<keyword evidence="8" id="KW-0274">FAD</keyword>
<organism evidence="16 17">
    <name type="scientific">Rhizopus oryzae</name>
    <name type="common">Mucormycosis agent</name>
    <name type="synonym">Rhizopus arrhizus var. delemar</name>
    <dbReference type="NCBI Taxonomy" id="64495"/>
    <lineage>
        <taxon>Eukaryota</taxon>
        <taxon>Fungi</taxon>
        <taxon>Fungi incertae sedis</taxon>
        <taxon>Mucoromycota</taxon>
        <taxon>Mucoromycotina</taxon>
        <taxon>Mucoromycetes</taxon>
        <taxon>Mucorales</taxon>
        <taxon>Mucorineae</taxon>
        <taxon>Rhizopodaceae</taxon>
        <taxon>Rhizopus</taxon>
    </lineage>
</organism>
<dbReference type="GO" id="GO:0020037">
    <property type="term" value="F:heme binding"/>
    <property type="evidence" value="ECO:0007669"/>
    <property type="project" value="InterPro"/>
</dbReference>
<evidence type="ECO:0000256" key="11">
    <source>
        <dbReference type="ARBA" id="ARBA00023004"/>
    </source>
</evidence>
<dbReference type="InterPro" id="IPR008254">
    <property type="entry name" value="Flavodoxin/NO_synth"/>
</dbReference>
<dbReference type="InterPro" id="IPR001094">
    <property type="entry name" value="Flavdoxin-like"/>
</dbReference>
<comment type="catalytic activity">
    <reaction evidence="13">
        <text>2 oxidized [cytochrome P450] + NADPH = 2 reduced [cytochrome P450] + NADP(+) + H(+)</text>
        <dbReference type="Rhea" id="RHEA:24040"/>
        <dbReference type="Rhea" id="RHEA-COMP:14627"/>
        <dbReference type="Rhea" id="RHEA-COMP:14628"/>
        <dbReference type="ChEBI" id="CHEBI:15378"/>
        <dbReference type="ChEBI" id="CHEBI:55376"/>
        <dbReference type="ChEBI" id="CHEBI:57783"/>
        <dbReference type="ChEBI" id="CHEBI:58349"/>
        <dbReference type="ChEBI" id="CHEBI:60344"/>
        <dbReference type="EC" id="1.6.2.4"/>
    </reaction>
</comment>
<evidence type="ECO:0000313" key="17">
    <source>
        <dbReference type="Proteomes" id="UP000717996"/>
    </source>
</evidence>
<dbReference type="SUPFAM" id="SSF52343">
    <property type="entry name" value="Ferredoxin reductase-like, C-terminal NADP-linked domain"/>
    <property type="match status" value="1"/>
</dbReference>
<dbReference type="PROSITE" id="PS00086">
    <property type="entry name" value="CYTOCHROME_P450"/>
    <property type="match status" value="1"/>
</dbReference>
<dbReference type="InterPro" id="IPR001709">
    <property type="entry name" value="Flavoprot_Pyr_Nucl_cyt_Rdtase"/>
</dbReference>
<dbReference type="InterPro" id="IPR003097">
    <property type="entry name" value="CysJ-like_FAD-binding"/>
</dbReference>
<dbReference type="SUPFAM" id="SSF63380">
    <property type="entry name" value="Riboflavin synthase domain-like"/>
    <property type="match status" value="1"/>
</dbReference>
<dbReference type="Pfam" id="PF00175">
    <property type="entry name" value="NAD_binding_1"/>
    <property type="match status" value="1"/>
</dbReference>
<dbReference type="Pfam" id="PF00258">
    <property type="entry name" value="Flavodoxin_1"/>
    <property type="match status" value="1"/>
</dbReference>
<name>A0A9P6Y7Z2_RHIOR</name>
<evidence type="ECO:0000256" key="6">
    <source>
        <dbReference type="ARBA" id="ARBA00022643"/>
    </source>
</evidence>
<evidence type="ECO:0000259" key="15">
    <source>
        <dbReference type="PROSITE" id="PS51384"/>
    </source>
</evidence>
<dbReference type="GO" id="GO:0016705">
    <property type="term" value="F:oxidoreductase activity, acting on paired donors, with incorporation or reduction of molecular oxygen"/>
    <property type="evidence" value="ECO:0007669"/>
    <property type="project" value="InterPro"/>
</dbReference>
<dbReference type="InterPro" id="IPR023173">
    <property type="entry name" value="NADPH_Cyt_P450_Rdtase_alpha"/>
</dbReference>
<proteinExistence type="inferred from homology"/>